<keyword evidence="10" id="KW-1185">Reference proteome</keyword>
<feature type="transmembrane region" description="Helical" evidence="7">
    <location>
        <begin position="189"/>
        <end position="209"/>
    </location>
</feature>
<evidence type="ECO:0000256" key="4">
    <source>
        <dbReference type="ARBA" id="ARBA00022989"/>
    </source>
</evidence>
<dbReference type="FunCoup" id="A0A1X2H5C9">
    <property type="interactions" value="81"/>
</dbReference>
<dbReference type="OMA" id="ITSMYFT"/>
<dbReference type="SUPFAM" id="SSF103473">
    <property type="entry name" value="MFS general substrate transporter"/>
    <property type="match status" value="1"/>
</dbReference>
<dbReference type="InParanoid" id="A0A1X2H5C9"/>
<dbReference type="PANTHER" id="PTHR43791:SF36">
    <property type="entry name" value="TRANSPORTER, PUTATIVE (AFU_ORTHOLOGUE AFUA_6G08340)-RELATED"/>
    <property type="match status" value="1"/>
</dbReference>
<evidence type="ECO:0000256" key="1">
    <source>
        <dbReference type="ARBA" id="ARBA00004141"/>
    </source>
</evidence>
<sequence>MQEKPAPNGNENDIKYEEEANERNKDERHSSLSDEENESHDAAIQTPYVKTPEERRLLRKISYTFLPLVTWIVMVQFADKSALSISAVLGIYQDTGISGSQFSWLGSIFFLGYLIFQVPNQILVQKFPLGKYLGCCIIIWGAVMLFTSLGHTFSQLAALRFLLGLFEATCLPCIYLIVAALYRREEHTFYFGVVTMCQGIGSVLGNFVAVGISHMGNQHGITMWRWNHIIFGALTVFLGILTFFFLVDNPRSKLLRLTEEEHKIVDKRQRDNAVVRTKKVKWAHMKEALTEVRFYCICLAALGINMQNGGLLVFSAQLIKSLGNFTSSESILLKIPGGVASTVCVFIASMVARWTNQIAYTGVSMLLISMAGCIVLLAIPDGPVKLLGYYLSWGFSGAHSLLAATVGSNVSGYSKKIFYNSCLIAAATIGSFIGPLIMLEHQAPRYIGGLIGYIIGNCVAIACFFVMRLTMALENKRRRADPPPVSTDVTLDLTDKEDRNFMYRL</sequence>
<keyword evidence="2" id="KW-0813">Transport</keyword>
<gene>
    <name evidence="9" type="ORF">BCR43DRAFT_558540</name>
</gene>
<feature type="transmembrane region" description="Helical" evidence="7">
    <location>
        <begin position="358"/>
        <end position="380"/>
    </location>
</feature>
<accession>A0A1X2H5C9</accession>
<evidence type="ECO:0000313" key="9">
    <source>
        <dbReference type="EMBL" id="ORY93581.1"/>
    </source>
</evidence>
<dbReference type="PANTHER" id="PTHR43791">
    <property type="entry name" value="PERMEASE-RELATED"/>
    <property type="match status" value="1"/>
</dbReference>
<feature type="transmembrane region" description="Helical" evidence="7">
    <location>
        <begin position="98"/>
        <end position="116"/>
    </location>
</feature>
<dbReference type="AlphaFoldDB" id="A0A1X2H5C9"/>
<evidence type="ECO:0000256" key="6">
    <source>
        <dbReference type="SAM" id="MobiDB-lite"/>
    </source>
</evidence>
<feature type="transmembrane region" description="Helical" evidence="7">
    <location>
        <begin position="417"/>
        <end position="438"/>
    </location>
</feature>
<keyword evidence="4 7" id="KW-1133">Transmembrane helix</keyword>
<proteinExistence type="predicted"/>
<protein>
    <submittedName>
        <fullName evidence="9">Major facilitator superfamily domain-containing protein</fullName>
    </submittedName>
</protein>
<dbReference type="InterPro" id="IPR036259">
    <property type="entry name" value="MFS_trans_sf"/>
</dbReference>
<evidence type="ECO:0000256" key="7">
    <source>
        <dbReference type="SAM" id="Phobius"/>
    </source>
</evidence>
<feature type="transmembrane region" description="Helical" evidence="7">
    <location>
        <begin position="128"/>
        <end position="149"/>
    </location>
</feature>
<dbReference type="EMBL" id="MCGN01000009">
    <property type="protein sequence ID" value="ORY93581.1"/>
    <property type="molecule type" value="Genomic_DNA"/>
</dbReference>
<feature type="transmembrane region" description="Helical" evidence="7">
    <location>
        <begin position="61"/>
        <end position="78"/>
    </location>
</feature>
<evidence type="ECO:0000313" key="10">
    <source>
        <dbReference type="Proteomes" id="UP000242180"/>
    </source>
</evidence>
<feature type="transmembrane region" description="Helical" evidence="7">
    <location>
        <begin position="450"/>
        <end position="469"/>
    </location>
</feature>
<dbReference type="STRING" id="13706.A0A1X2H5C9"/>
<feature type="transmembrane region" description="Helical" evidence="7">
    <location>
        <begin position="386"/>
        <end position="405"/>
    </location>
</feature>
<dbReference type="InterPro" id="IPR020846">
    <property type="entry name" value="MFS_dom"/>
</dbReference>
<feature type="region of interest" description="Disordered" evidence="6">
    <location>
        <begin position="1"/>
        <end position="46"/>
    </location>
</feature>
<feature type="compositionally biased region" description="Basic and acidic residues" evidence="6">
    <location>
        <begin position="12"/>
        <end position="32"/>
    </location>
</feature>
<evidence type="ECO:0000259" key="8">
    <source>
        <dbReference type="PROSITE" id="PS50850"/>
    </source>
</evidence>
<dbReference type="OrthoDB" id="6730379at2759"/>
<feature type="domain" description="Major facilitator superfamily (MFS) profile" evidence="8">
    <location>
        <begin position="65"/>
        <end position="474"/>
    </location>
</feature>
<name>A0A1X2H5C9_SYNRA</name>
<keyword evidence="5 7" id="KW-0472">Membrane</keyword>
<dbReference type="PROSITE" id="PS50850">
    <property type="entry name" value="MFS"/>
    <property type="match status" value="1"/>
</dbReference>
<comment type="caution">
    <text evidence="9">The sequence shown here is derived from an EMBL/GenBank/DDBJ whole genome shotgun (WGS) entry which is preliminary data.</text>
</comment>
<evidence type="ECO:0000256" key="5">
    <source>
        <dbReference type="ARBA" id="ARBA00023136"/>
    </source>
</evidence>
<keyword evidence="3 7" id="KW-0812">Transmembrane</keyword>
<reference evidence="9 10" key="1">
    <citation type="submission" date="2016-07" db="EMBL/GenBank/DDBJ databases">
        <title>Pervasive Adenine N6-methylation of Active Genes in Fungi.</title>
        <authorList>
            <consortium name="DOE Joint Genome Institute"/>
            <person name="Mondo S.J."/>
            <person name="Dannebaum R.O."/>
            <person name="Kuo R.C."/>
            <person name="Labutti K."/>
            <person name="Haridas S."/>
            <person name="Kuo A."/>
            <person name="Salamov A."/>
            <person name="Ahrendt S.R."/>
            <person name="Lipzen A."/>
            <person name="Sullivan W."/>
            <person name="Andreopoulos W.B."/>
            <person name="Clum A."/>
            <person name="Lindquist E."/>
            <person name="Daum C."/>
            <person name="Ramamoorthy G.K."/>
            <person name="Gryganskyi A."/>
            <person name="Culley D."/>
            <person name="Magnuson J.K."/>
            <person name="James T.Y."/>
            <person name="O'Malley M.A."/>
            <person name="Stajich J.E."/>
            <person name="Spatafora J.W."/>
            <person name="Visel A."/>
            <person name="Grigoriev I.V."/>
        </authorList>
    </citation>
    <scope>NUCLEOTIDE SEQUENCE [LARGE SCALE GENOMIC DNA]</scope>
    <source>
        <strain evidence="9 10">NRRL 2496</strain>
    </source>
</reference>
<feature type="transmembrane region" description="Helical" evidence="7">
    <location>
        <begin position="331"/>
        <end position="351"/>
    </location>
</feature>
<dbReference type="Pfam" id="PF07690">
    <property type="entry name" value="MFS_1"/>
    <property type="match status" value="1"/>
</dbReference>
<dbReference type="Proteomes" id="UP000242180">
    <property type="component" value="Unassembled WGS sequence"/>
</dbReference>
<feature type="transmembrane region" description="Helical" evidence="7">
    <location>
        <begin position="294"/>
        <end position="319"/>
    </location>
</feature>
<dbReference type="Gene3D" id="1.20.1250.20">
    <property type="entry name" value="MFS general substrate transporter like domains"/>
    <property type="match status" value="1"/>
</dbReference>
<dbReference type="GO" id="GO:0016020">
    <property type="term" value="C:membrane"/>
    <property type="evidence" value="ECO:0007669"/>
    <property type="project" value="UniProtKB-SubCell"/>
</dbReference>
<evidence type="ECO:0000256" key="3">
    <source>
        <dbReference type="ARBA" id="ARBA00022692"/>
    </source>
</evidence>
<organism evidence="9 10">
    <name type="scientific">Syncephalastrum racemosum</name>
    <name type="common">Filamentous fungus</name>
    <dbReference type="NCBI Taxonomy" id="13706"/>
    <lineage>
        <taxon>Eukaryota</taxon>
        <taxon>Fungi</taxon>
        <taxon>Fungi incertae sedis</taxon>
        <taxon>Mucoromycota</taxon>
        <taxon>Mucoromycotina</taxon>
        <taxon>Mucoromycetes</taxon>
        <taxon>Mucorales</taxon>
        <taxon>Syncephalastraceae</taxon>
        <taxon>Syncephalastrum</taxon>
    </lineage>
</organism>
<feature type="transmembrane region" description="Helical" evidence="7">
    <location>
        <begin position="229"/>
        <end position="247"/>
    </location>
</feature>
<comment type="subcellular location">
    <subcellularLocation>
        <location evidence="1">Membrane</location>
        <topology evidence="1">Multi-pass membrane protein</topology>
    </subcellularLocation>
</comment>
<evidence type="ECO:0000256" key="2">
    <source>
        <dbReference type="ARBA" id="ARBA00022448"/>
    </source>
</evidence>
<feature type="transmembrane region" description="Helical" evidence="7">
    <location>
        <begin position="161"/>
        <end position="182"/>
    </location>
</feature>
<dbReference type="InterPro" id="IPR011701">
    <property type="entry name" value="MFS"/>
</dbReference>
<dbReference type="GO" id="GO:0022857">
    <property type="term" value="F:transmembrane transporter activity"/>
    <property type="evidence" value="ECO:0007669"/>
    <property type="project" value="InterPro"/>
</dbReference>